<dbReference type="GO" id="GO:0006355">
    <property type="term" value="P:regulation of DNA-templated transcription"/>
    <property type="evidence" value="ECO:0007669"/>
    <property type="project" value="InterPro"/>
</dbReference>
<dbReference type="CDD" id="cd00383">
    <property type="entry name" value="trans_reg_C"/>
    <property type="match status" value="1"/>
</dbReference>
<comment type="caution">
    <text evidence="8">The sequence shown here is derived from an EMBL/GenBank/DDBJ whole genome shotgun (WGS) entry which is preliminary data.</text>
</comment>
<dbReference type="SUPFAM" id="SSF52172">
    <property type="entry name" value="CheY-like"/>
    <property type="match status" value="1"/>
</dbReference>
<dbReference type="PANTHER" id="PTHR48111:SF40">
    <property type="entry name" value="PHOSPHATE REGULON TRANSCRIPTIONAL REGULATORY PROTEIN PHOB"/>
    <property type="match status" value="1"/>
</dbReference>
<evidence type="ECO:0000256" key="1">
    <source>
        <dbReference type="ARBA" id="ARBA00022553"/>
    </source>
</evidence>
<sequence length="316" mass="35398">MALFTSFKLASIAAGSRFVQDETRLRKERVKQRDGMRIAILDNERDQLRLVTHTATGLGHECHEYMDGALLLQAVEAQRFDLLILHWRLPGIDSPALVKALRRAAGNHLPILFTTHRADAADMAMSLHAGADDFMISPISGAELEARICGLQRRSEPAPHEPQLAFGPYQFLPAWRTVKLNGVRVELRSREYDLALFLFQNTGRLLSREQLYQAIWGADFRALSRSLDTHLSRVRAKLDLRPANGFLLAALRGFGYRLETVSAQEDVQTGPGPISQERPMKANSATTKSYTFVHAPEREMGCGALVRRATLDLKDI</sequence>
<evidence type="ECO:0000313" key="8">
    <source>
        <dbReference type="EMBL" id="MDP9894157.1"/>
    </source>
</evidence>
<accession>A0AAW8CV79</accession>
<evidence type="ECO:0000256" key="5">
    <source>
        <dbReference type="PROSITE-ProRule" id="PRU01091"/>
    </source>
</evidence>
<reference evidence="8" key="1">
    <citation type="submission" date="2023-07" db="EMBL/GenBank/DDBJ databases">
        <title>Sorghum-associated microbial communities from plants grown in Nebraska, USA.</title>
        <authorList>
            <person name="Schachtman D."/>
        </authorList>
    </citation>
    <scope>NUCLEOTIDE SEQUENCE</scope>
    <source>
        <strain evidence="8">DS3754</strain>
    </source>
</reference>
<dbReference type="Proteomes" id="UP001242045">
    <property type="component" value="Unassembled WGS sequence"/>
</dbReference>
<dbReference type="Gene3D" id="1.10.10.10">
    <property type="entry name" value="Winged helix-like DNA-binding domain superfamily/Winged helix DNA-binding domain"/>
    <property type="match status" value="1"/>
</dbReference>
<feature type="DNA-binding region" description="OmpR/PhoB-type" evidence="5">
    <location>
        <begin position="161"/>
        <end position="260"/>
    </location>
</feature>
<dbReference type="InterPro" id="IPR011006">
    <property type="entry name" value="CheY-like_superfamily"/>
</dbReference>
<feature type="domain" description="Response regulatory" evidence="6">
    <location>
        <begin position="37"/>
        <end position="152"/>
    </location>
</feature>
<dbReference type="PROSITE" id="PS50110">
    <property type="entry name" value="RESPONSE_REGULATORY"/>
    <property type="match status" value="1"/>
</dbReference>
<dbReference type="SMART" id="SM00862">
    <property type="entry name" value="Trans_reg_C"/>
    <property type="match status" value="1"/>
</dbReference>
<dbReference type="GO" id="GO:0005829">
    <property type="term" value="C:cytosol"/>
    <property type="evidence" value="ECO:0007669"/>
    <property type="project" value="TreeGrafter"/>
</dbReference>
<dbReference type="GO" id="GO:0032993">
    <property type="term" value="C:protein-DNA complex"/>
    <property type="evidence" value="ECO:0007669"/>
    <property type="project" value="TreeGrafter"/>
</dbReference>
<gene>
    <name evidence="8" type="ORF">J2W31_003280</name>
</gene>
<dbReference type="AlphaFoldDB" id="A0AAW8CV79"/>
<evidence type="ECO:0000259" key="6">
    <source>
        <dbReference type="PROSITE" id="PS50110"/>
    </source>
</evidence>
<evidence type="ECO:0000256" key="4">
    <source>
        <dbReference type="PROSITE-ProRule" id="PRU00169"/>
    </source>
</evidence>
<evidence type="ECO:0000313" key="9">
    <source>
        <dbReference type="Proteomes" id="UP001242045"/>
    </source>
</evidence>
<dbReference type="GO" id="GO:0000976">
    <property type="term" value="F:transcription cis-regulatory region binding"/>
    <property type="evidence" value="ECO:0007669"/>
    <property type="project" value="TreeGrafter"/>
</dbReference>
<keyword evidence="2" id="KW-0902">Two-component regulatory system</keyword>
<protein>
    <submittedName>
        <fullName evidence="8">DNA-binding response OmpR family regulator</fullName>
    </submittedName>
</protein>
<proteinExistence type="predicted"/>
<organism evidence="8 9">
    <name type="scientific">Variovorax boronicumulans</name>
    <dbReference type="NCBI Taxonomy" id="436515"/>
    <lineage>
        <taxon>Bacteria</taxon>
        <taxon>Pseudomonadati</taxon>
        <taxon>Pseudomonadota</taxon>
        <taxon>Betaproteobacteria</taxon>
        <taxon>Burkholderiales</taxon>
        <taxon>Comamonadaceae</taxon>
        <taxon>Variovorax</taxon>
    </lineage>
</organism>
<evidence type="ECO:0000256" key="2">
    <source>
        <dbReference type="ARBA" id="ARBA00023012"/>
    </source>
</evidence>
<dbReference type="InterPro" id="IPR039420">
    <property type="entry name" value="WalR-like"/>
</dbReference>
<keyword evidence="3 5" id="KW-0238">DNA-binding</keyword>
<dbReference type="PANTHER" id="PTHR48111">
    <property type="entry name" value="REGULATOR OF RPOS"/>
    <property type="match status" value="1"/>
</dbReference>
<dbReference type="PROSITE" id="PS51755">
    <property type="entry name" value="OMPR_PHOB"/>
    <property type="match status" value="1"/>
</dbReference>
<dbReference type="Gene3D" id="3.40.50.2300">
    <property type="match status" value="1"/>
</dbReference>
<dbReference type="InterPro" id="IPR001789">
    <property type="entry name" value="Sig_transdc_resp-reg_receiver"/>
</dbReference>
<dbReference type="Pfam" id="PF00486">
    <property type="entry name" value="Trans_reg_C"/>
    <property type="match status" value="1"/>
</dbReference>
<evidence type="ECO:0000259" key="7">
    <source>
        <dbReference type="PROSITE" id="PS51755"/>
    </source>
</evidence>
<name>A0AAW8CV79_9BURK</name>
<keyword evidence="1" id="KW-0597">Phosphoprotein</keyword>
<dbReference type="Pfam" id="PF00072">
    <property type="entry name" value="Response_reg"/>
    <property type="match status" value="1"/>
</dbReference>
<dbReference type="InterPro" id="IPR036388">
    <property type="entry name" value="WH-like_DNA-bd_sf"/>
</dbReference>
<feature type="domain" description="OmpR/PhoB-type" evidence="7">
    <location>
        <begin position="161"/>
        <end position="260"/>
    </location>
</feature>
<dbReference type="SMART" id="SM00448">
    <property type="entry name" value="REC"/>
    <property type="match status" value="1"/>
</dbReference>
<dbReference type="InterPro" id="IPR001867">
    <property type="entry name" value="OmpR/PhoB-type_DNA-bd"/>
</dbReference>
<dbReference type="RefSeq" id="WP_307685368.1">
    <property type="nucleotide sequence ID" value="NZ_JAUSRD010000007.1"/>
</dbReference>
<evidence type="ECO:0000256" key="3">
    <source>
        <dbReference type="ARBA" id="ARBA00023125"/>
    </source>
</evidence>
<dbReference type="GO" id="GO:0000156">
    <property type="term" value="F:phosphorelay response regulator activity"/>
    <property type="evidence" value="ECO:0007669"/>
    <property type="project" value="TreeGrafter"/>
</dbReference>
<dbReference type="EMBL" id="JAUSRD010000007">
    <property type="protein sequence ID" value="MDP9894157.1"/>
    <property type="molecule type" value="Genomic_DNA"/>
</dbReference>
<comment type="caution">
    <text evidence="4">Lacks conserved residue(s) required for the propagation of feature annotation.</text>
</comment>